<name>A0AAD3TRL6_9TREE</name>
<dbReference type="Proteomes" id="UP001222932">
    <property type="component" value="Unassembled WGS sequence"/>
</dbReference>
<dbReference type="AlphaFoldDB" id="A0AAD3TRL6"/>
<reference evidence="1" key="1">
    <citation type="journal article" date="2023" name="BMC Genomics">
        <title>Chromosome-level genome assemblies of Cutaneotrichosporon spp. (Trichosporonales, Basidiomycota) reveal imbalanced evolution between nucleotide sequences and chromosome synteny.</title>
        <authorList>
            <person name="Kobayashi Y."/>
            <person name="Kayamori A."/>
            <person name="Aoki K."/>
            <person name="Shiwa Y."/>
            <person name="Matsutani M."/>
            <person name="Fujita N."/>
            <person name="Sugita T."/>
            <person name="Iwasaki W."/>
            <person name="Tanaka N."/>
            <person name="Takashima M."/>
        </authorList>
    </citation>
    <scope>NUCLEOTIDE SEQUENCE</scope>
    <source>
        <strain evidence="1">HIS016</strain>
    </source>
</reference>
<keyword evidence="2" id="KW-1185">Reference proteome</keyword>
<proteinExistence type="predicted"/>
<reference evidence="1" key="2">
    <citation type="submission" date="2023-06" db="EMBL/GenBank/DDBJ databases">
        <authorList>
            <person name="Kobayashi Y."/>
            <person name="Kayamori A."/>
            <person name="Aoki K."/>
            <person name="Shiwa Y."/>
            <person name="Fujita N."/>
            <person name="Sugita T."/>
            <person name="Iwasaki W."/>
            <person name="Tanaka N."/>
            <person name="Takashima M."/>
        </authorList>
    </citation>
    <scope>NUCLEOTIDE SEQUENCE</scope>
    <source>
        <strain evidence="1">HIS016</strain>
    </source>
</reference>
<protein>
    <submittedName>
        <fullName evidence="1">Uncharacterized protein</fullName>
    </submittedName>
</protein>
<organism evidence="1 2">
    <name type="scientific">Cutaneotrichosporon spelunceum</name>
    <dbReference type="NCBI Taxonomy" id="1672016"/>
    <lineage>
        <taxon>Eukaryota</taxon>
        <taxon>Fungi</taxon>
        <taxon>Dikarya</taxon>
        <taxon>Basidiomycota</taxon>
        <taxon>Agaricomycotina</taxon>
        <taxon>Tremellomycetes</taxon>
        <taxon>Trichosporonales</taxon>
        <taxon>Trichosporonaceae</taxon>
        <taxon>Cutaneotrichosporon</taxon>
    </lineage>
</organism>
<gene>
    <name evidence="1" type="ORF">CspeluHIS016_0207340</name>
</gene>
<comment type="caution">
    <text evidence="1">The sequence shown here is derived from an EMBL/GenBank/DDBJ whole genome shotgun (WGS) entry which is preliminary data.</text>
</comment>
<dbReference type="EMBL" id="BTCM01000002">
    <property type="protein sequence ID" value="GMK55678.1"/>
    <property type="molecule type" value="Genomic_DNA"/>
</dbReference>
<sequence length="124" mass="13562">MCTPVANFCSWIKPDASKRAADAQAANARALAEAHAAKVKATAEALAAKAKRDAAAKEVAAAKANYEAILAKVHEGKEKDEWARYWADLERYYRDIGHQAEAKAVSENRVGAFNLNNFWGYPKP</sequence>
<evidence type="ECO:0000313" key="2">
    <source>
        <dbReference type="Proteomes" id="UP001222932"/>
    </source>
</evidence>
<evidence type="ECO:0000313" key="1">
    <source>
        <dbReference type="EMBL" id="GMK55678.1"/>
    </source>
</evidence>
<accession>A0AAD3TRL6</accession>